<dbReference type="PROSITE" id="PS50093">
    <property type="entry name" value="PKD"/>
    <property type="match status" value="2"/>
</dbReference>
<dbReference type="InterPro" id="IPR035986">
    <property type="entry name" value="PKD_dom_sf"/>
</dbReference>
<sequence length="1447" mass="151979">MRELIATDPQRALAEAISRAEYAALPEEIRPFYEQPFNATATLRVLPVCSGPGHEPDRILEINGRYLDASVFGRRLSQMTLEEAPLHGIVLDGLAAIAEMPLERVASADEAALSQLPVGNPDPSRDFATGEPLGVAPVTALAGGKRYLFRDAASIAVANQRLVALDEAVGPKNGSRIVFELAGGGDGTTGIDWPLIETLVSEQASSWSETPKSVFCIRVDFPDVPGETVSQATLANVMNTSVRDAIEAMSYGKTWIDAGVSPMTVRMPQPSTAYLPSENGLLHDEAKDAYLALAGATALDGYDIVVVHFPGIGIASSSGTIYGGLAGGSRQWLQGSHSASLITHEFGHNYGLPHAGFWATTDGTATGEGSNEEYGDFTDVMGGGSVPEGHFHPLGKMHLGWLGAGQWADATSSGTYRIYRFDDPATTGTLRGLRIDKTADPEDPAEYYWLGFRAGHVDEPVFQQSAYLIWQRPTFNNRAWLIDTTPGSADGKFDAPITLGRTYSDETAGVHLTPTATGGSGADAWIEVNVQLGDFPGNQSPTGSIVGPTTADARTAVSFTASASDPDGHPLAYSWDFGDGATAANQAAVSHTWTVGGSYTVTCTVSDMKGGTAVLTRAVTVGDPLDTWSATPIGPARTINRAAYLDGRFVATGDDYAYLSFDAAGWTSISLGSGNFSGEGIAAGAGDFVIAGEDWINSAWAAAAYHSPDGRSWQRANLPSSAPLNDVAFGNGVFVAVGDTGTVLRSADGGKTWTSVAAISAQNLRSIAFGDGTFVVVSADEIHTSTEGLTWIDRTSGHSAASWHSFNRVAFADGRFFTAGWYSNVHVSDDLGATWRRTPVAGTSDYDIAALGAGGNARIAFADDKDESDAPSLLVSTDGDAWTESTATLPGASFGTIAFGGGVFFSAAGNPGEAWTSGSFFPSNQAPIASVSGPTSADARTQILLEASASDPDGDPLRLVWDFKDGSPLVEGSAAAHIFPGGGSYQVELIATDERGGVTVETHDITVTDPLDTWSDRVSGVTVHLNDIAASPTRVVAVGGRQGWSNEPNFLHSTDGLNWTSGSLGRDFNTRSIIWDGSQFLAAGQEYAFGPVTVPVSGWYGAIHTSPDGMTWTYRLIHTGASLNGIAGTGSLHVAVGDSGAIWRSADGGVTWNSVPAPTALDLRDVAYLDGTFLAVTESSYAGSPVKVLSSTNGLVWTDVSAGAGIGTWQEFVEIEALGDRFLASGWYAGIRRSTDLGAAFTLSGSQNRRYSGFATGNGLWFAAGIDYDNSSAPLDAISQDGSTWIELPTTAAETRNAAVFFADTFITVGENGSIRQSDAFSAPAETGYAAWSLARFPEAPPFSDADEDFDGDGLTNLHEYLTGTDPRDAADRVAVSLSSDEAGVFVEIPRSPFATDAIIEAEFSTDLDQWSPAGLTVIENSATRYAVQVTDASPQGFLRFRMSLLP</sequence>
<gene>
    <name evidence="2" type="ORF">Hsar01_03957</name>
</gene>
<dbReference type="EMBL" id="BAABRI010000032">
    <property type="protein sequence ID" value="GAA5484711.1"/>
    <property type="molecule type" value="Genomic_DNA"/>
</dbReference>
<dbReference type="Proteomes" id="UP001476282">
    <property type="component" value="Unassembled WGS sequence"/>
</dbReference>
<dbReference type="Gene3D" id="2.130.10.10">
    <property type="entry name" value="YVTN repeat-like/Quinoprotein amine dehydrogenase"/>
    <property type="match status" value="1"/>
</dbReference>
<dbReference type="Gene3D" id="2.60.40.10">
    <property type="entry name" value="Immunoglobulins"/>
    <property type="match status" value="2"/>
</dbReference>
<evidence type="ECO:0000313" key="3">
    <source>
        <dbReference type="Proteomes" id="UP001476282"/>
    </source>
</evidence>
<dbReference type="CDD" id="cd15482">
    <property type="entry name" value="Sialidase_non-viral"/>
    <property type="match status" value="1"/>
</dbReference>
<proteinExistence type="predicted"/>
<feature type="domain" description="PKD" evidence="1">
    <location>
        <begin position="540"/>
        <end position="621"/>
    </location>
</feature>
<dbReference type="InterPro" id="IPR000601">
    <property type="entry name" value="PKD_dom"/>
</dbReference>
<dbReference type="SUPFAM" id="SSF49299">
    <property type="entry name" value="PKD domain"/>
    <property type="match status" value="2"/>
</dbReference>
<organism evidence="2 3">
    <name type="scientific">Haloferula sargassicola</name>
    <dbReference type="NCBI Taxonomy" id="490096"/>
    <lineage>
        <taxon>Bacteria</taxon>
        <taxon>Pseudomonadati</taxon>
        <taxon>Verrucomicrobiota</taxon>
        <taxon>Verrucomicrobiia</taxon>
        <taxon>Verrucomicrobiales</taxon>
        <taxon>Verrucomicrobiaceae</taxon>
        <taxon>Haloferula</taxon>
    </lineage>
</organism>
<dbReference type="RefSeq" id="WP_353568819.1">
    <property type="nucleotide sequence ID" value="NZ_BAABRI010000032.1"/>
</dbReference>
<dbReference type="SUPFAM" id="SSF110296">
    <property type="entry name" value="Oligoxyloglucan reducing end-specific cellobiohydrolase"/>
    <property type="match status" value="2"/>
</dbReference>
<dbReference type="InterPro" id="IPR022409">
    <property type="entry name" value="PKD/Chitinase_dom"/>
</dbReference>
<accession>A0ABP9UWE3</accession>
<evidence type="ECO:0000259" key="1">
    <source>
        <dbReference type="PROSITE" id="PS50093"/>
    </source>
</evidence>
<comment type="caution">
    <text evidence="2">The sequence shown here is derived from an EMBL/GenBank/DDBJ whole genome shotgun (WGS) entry which is preliminary data.</text>
</comment>
<dbReference type="InterPro" id="IPR015943">
    <property type="entry name" value="WD40/YVTN_repeat-like_dom_sf"/>
</dbReference>
<dbReference type="Pfam" id="PF18911">
    <property type="entry name" value="PKD_4"/>
    <property type="match status" value="2"/>
</dbReference>
<reference evidence="2 3" key="1">
    <citation type="submission" date="2024-02" db="EMBL/GenBank/DDBJ databases">
        <title>Haloferula sargassicola NBRC 104335.</title>
        <authorList>
            <person name="Ichikawa N."/>
            <person name="Katano-Makiyama Y."/>
            <person name="Hidaka K."/>
        </authorList>
    </citation>
    <scope>NUCLEOTIDE SEQUENCE [LARGE SCALE GENOMIC DNA]</scope>
    <source>
        <strain evidence="2 3">NBRC 104335</strain>
    </source>
</reference>
<evidence type="ECO:0000313" key="2">
    <source>
        <dbReference type="EMBL" id="GAA5484711.1"/>
    </source>
</evidence>
<dbReference type="SMART" id="SM00089">
    <property type="entry name" value="PKD"/>
    <property type="match status" value="2"/>
</dbReference>
<name>A0ABP9UWE3_9BACT</name>
<dbReference type="InterPro" id="IPR013783">
    <property type="entry name" value="Ig-like_fold"/>
</dbReference>
<dbReference type="CDD" id="cd00146">
    <property type="entry name" value="PKD"/>
    <property type="match status" value="2"/>
</dbReference>
<feature type="domain" description="PKD" evidence="1">
    <location>
        <begin position="954"/>
        <end position="1008"/>
    </location>
</feature>
<keyword evidence="3" id="KW-1185">Reference proteome</keyword>
<protein>
    <recommendedName>
        <fullName evidence="1">PKD domain-containing protein</fullName>
    </recommendedName>
</protein>